<organism evidence="2">
    <name type="scientific">uncultured bacterium A1Q1_fos_568</name>
    <dbReference type="NCBI Taxonomy" id="1256586"/>
    <lineage>
        <taxon>Bacteria</taxon>
        <taxon>environmental samples</taxon>
    </lineage>
</organism>
<feature type="transmembrane region" description="Helical" evidence="1">
    <location>
        <begin position="170"/>
        <end position="192"/>
    </location>
</feature>
<dbReference type="PANTHER" id="PTHR35337:SF1">
    <property type="entry name" value="SLR1478 PROTEIN"/>
    <property type="match status" value="1"/>
</dbReference>
<dbReference type="AlphaFoldDB" id="L7VUN9"/>
<dbReference type="EMBL" id="JX649865">
    <property type="protein sequence ID" value="AGC71189.1"/>
    <property type="molecule type" value="Genomic_DNA"/>
</dbReference>
<protein>
    <submittedName>
        <fullName evidence="2">Putative integral membrane protein</fullName>
    </submittedName>
</protein>
<keyword evidence="1" id="KW-0472">Membrane</keyword>
<feature type="transmembrane region" description="Helical" evidence="1">
    <location>
        <begin position="259"/>
        <end position="279"/>
    </location>
</feature>
<reference evidence="2" key="1">
    <citation type="submission" date="2012-09" db="EMBL/GenBank/DDBJ databases">
        <title>Metagenomic Characterization of a Microbial Community in Wastewater Detects High Levels of Antibiotic Resistance.</title>
        <authorList>
            <person name="Abrams M."/>
            <person name="Caldwell A."/>
            <person name="Vandaei E."/>
            <person name="Lee W."/>
            <person name="Perrott J."/>
            <person name="Khan S.Y."/>
            <person name="Ta J."/>
            <person name="Romero D."/>
            <person name="Nguyen V."/>
            <person name="Pourmand N."/>
            <person name="Ouverney C.C."/>
        </authorList>
    </citation>
    <scope>NUCLEOTIDE SEQUENCE</scope>
</reference>
<proteinExistence type="predicted"/>
<keyword evidence="1" id="KW-0812">Transmembrane</keyword>
<feature type="transmembrane region" description="Helical" evidence="1">
    <location>
        <begin position="291"/>
        <end position="310"/>
    </location>
</feature>
<feature type="transmembrane region" description="Helical" evidence="1">
    <location>
        <begin position="106"/>
        <end position="126"/>
    </location>
</feature>
<evidence type="ECO:0000313" key="2">
    <source>
        <dbReference type="EMBL" id="AGC71189.1"/>
    </source>
</evidence>
<dbReference type="PANTHER" id="PTHR35337">
    <property type="entry name" value="SLR1478 PROTEIN"/>
    <property type="match status" value="1"/>
</dbReference>
<dbReference type="InterPro" id="IPR002798">
    <property type="entry name" value="SpoIIM-like"/>
</dbReference>
<name>L7VUN9_9BACT</name>
<sequence length="348" mass="37659">MDIDRYIQRNEPTWRRLEQLSRTAARDVRKLDEDEVTELVALYQRVSSHLSHARGQYRDPDLNARLSGILGEARVIIYRRRTSAIGSVMRFFTETFPAAVWGSRRYVAVAALALFVPAIAIGAWLYHSPSVLDAAVPPEMQQLIAESEFADYYRSDAAQNFASYVTVNNIQVAFLAFALGILPIVGTGWVLVFNGMNVGVMAAVMHRAGEGAQFWGLILPHGLLELSAICVAGAAGLRLGWSLVAPGDRTRAQAFRDEGLRAVVVVGGLAVCFIIAGFIEGFVTPSGLPTALRIAVGCAALALFVVYVVLLGSRAERKGLTGLLGESTRDELQLAEAEAARGQVLTIG</sequence>
<accession>L7VUN9</accession>
<keyword evidence="1" id="KW-1133">Transmembrane helix</keyword>
<dbReference type="Pfam" id="PF01944">
    <property type="entry name" value="SpoIIM"/>
    <property type="match status" value="1"/>
</dbReference>
<evidence type="ECO:0000256" key="1">
    <source>
        <dbReference type="SAM" id="Phobius"/>
    </source>
</evidence>